<keyword evidence="7" id="KW-0100">Branched-chain amino acid biosynthesis</keyword>
<dbReference type="Gene3D" id="3.50.30.80">
    <property type="entry name" value="IlvD/EDD C-terminal domain-like"/>
    <property type="match status" value="1"/>
</dbReference>
<keyword evidence="7" id="KW-0028">Amino-acid biosynthesis</keyword>
<dbReference type="InterPro" id="IPR056740">
    <property type="entry name" value="ILV_EDD_C"/>
</dbReference>
<accession>A0A3G1KN05</accession>
<keyword evidence="2" id="KW-0001">2Fe-2S</keyword>
<keyword evidence="4" id="KW-0408">Iron</keyword>
<dbReference type="PANTHER" id="PTHR43661:SF3">
    <property type="entry name" value="D-XYLONATE DEHYDRATASE YAGF-RELATED"/>
    <property type="match status" value="1"/>
</dbReference>
<dbReference type="GO" id="GO:0016836">
    <property type="term" value="F:hydro-lyase activity"/>
    <property type="evidence" value="ECO:0007669"/>
    <property type="project" value="TreeGrafter"/>
</dbReference>
<organism evidence="10 11">
    <name type="scientific">Formimonas warabiya</name>
    <dbReference type="NCBI Taxonomy" id="1761012"/>
    <lineage>
        <taxon>Bacteria</taxon>
        <taxon>Bacillati</taxon>
        <taxon>Bacillota</taxon>
        <taxon>Clostridia</taxon>
        <taxon>Eubacteriales</taxon>
        <taxon>Peptococcaceae</taxon>
        <taxon>Candidatus Formimonas</taxon>
    </lineage>
</organism>
<evidence type="ECO:0000313" key="11">
    <source>
        <dbReference type="Proteomes" id="UP000323521"/>
    </source>
</evidence>
<keyword evidence="11" id="KW-1185">Reference proteome</keyword>
<dbReference type="SUPFAM" id="SSF52016">
    <property type="entry name" value="LeuD/IlvD-like"/>
    <property type="match status" value="1"/>
</dbReference>
<gene>
    <name evidence="10" type="ORF">DCMF_00560</name>
</gene>
<evidence type="ECO:0000256" key="5">
    <source>
        <dbReference type="ARBA" id="ARBA00023014"/>
    </source>
</evidence>
<evidence type="ECO:0000259" key="9">
    <source>
        <dbReference type="Pfam" id="PF24877"/>
    </source>
</evidence>
<evidence type="ECO:0000256" key="3">
    <source>
        <dbReference type="ARBA" id="ARBA00022723"/>
    </source>
</evidence>
<dbReference type="PANTHER" id="PTHR43661">
    <property type="entry name" value="D-XYLONATE DEHYDRATASE"/>
    <property type="match status" value="1"/>
</dbReference>
<dbReference type="GO" id="GO:0046872">
    <property type="term" value="F:metal ion binding"/>
    <property type="evidence" value="ECO:0007669"/>
    <property type="project" value="UniProtKB-KW"/>
</dbReference>
<evidence type="ECO:0000256" key="6">
    <source>
        <dbReference type="ARBA" id="ARBA00023239"/>
    </source>
</evidence>
<dbReference type="InterPro" id="IPR020558">
    <property type="entry name" value="DiOHA_6PGluconate_deHydtase_CS"/>
</dbReference>
<dbReference type="GO" id="GO:0009082">
    <property type="term" value="P:branched-chain amino acid biosynthetic process"/>
    <property type="evidence" value="ECO:0007669"/>
    <property type="project" value="UniProtKB-KW"/>
</dbReference>
<dbReference type="KEGG" id="fwa:DCMF_00560"/>
<name>A0A3G1KN05_FORW1</name>
<feature type="domain" description="Dihydroxy-acid/6-phosphogluconate dehydratase N-terminal" evidence="8">
    <location>
        <begin position="28"/>
        <end position="341"/>
    </location>
</feature>
<dbReference type="InterPro" id="IPR042096">
    <property type="entry name" value="Dihydro-acid_dehy_C"/>
</dbReference>
<proteinExistence type="inferred from homology"/>
<dbReference type="NCBIfam" id="NF004784">
    <property type="entry name" value="PRK06131.1"/>
    <property type="match status" value="1"/>
</dbReference>
<dbReference type="OrthoDB" id="9807077at2"/>
<dbReference type="Proteomes" id="UP000323521">
    <property type="component" value="Chromosome"/>
</dbReference>
<dbReference type="EMBL" id="CP017634">
    <property type="protein sequence ID" value="ATW23485.1"/>
    <property type="molecule type" value="Genomic_DNA"/>
</dbReference>
<keyword evidence="5" id="KW-0411">Iron-sulfur</keyword>
<protein>
    <recommendedName>
        <fullName evidence="12">Dihydroxy-acid dehydratase</fullName>
    </recommendedName>
</protein>
<comment type="similarity">
    <text evidence="1">Belongs to the IlvD/Edd family.</text>
</comment>
<keyword evidence="6" id="KW-0456">Lyase</keyword>
<reference evidence="10 11" key="1">
    <citation type="submission" date="2016-10" db="EMBL/GenBank/DDBJ databases">
        <title>Complete Genome Sequence of Peptococcaceae strain DCMF.</title>
        <authorList>
            <person name="Edwards R.J."/>
            <person name="Holland S.I."/>
            <person name="Deshpande N.P."/>
            <person name="Wong Y.K."/>
            <person name="Ertan H."/>
            <person name="Manefield M."/>
            <person name="Russell T.L."/>
            <person name="Lee M.J."/>
        </authorList>
    </citation>
    <scope>NUCLEOTIDE SEQUENCE [LARGE SCALE GENOMIC DNA]</scope>
    <source>
        <strain evidence="10 11">DCMF</strain>
    </source>
</reference>
<evidence type="ECO:0000313" key="10">
    <source>
        <dbReference type="EMBL" id="ATW23485.1"/>
    </source>
</evidence>
<dbReference type="GO" id="GO:0051537">
    <property type="term" value="F:2 iron, 2 sulfur cluster binding"/>
    <property type="evidence" value="ECO:0007669"/>
    <property type="project" value="UniProtKB-KW"/>
</dbReference>
<evidence type="ECO:0000259" key="8">
    <source>
        <dbReference type="Pfam" id="PF00920"/>
    </source>
</evidence>
<keyword evidence="3" id="KW-0479">Metal-binding</keyword>
<dbReference type="PROSITE" id="PS00886">
    <property type="entry name" value="ILVD_EDD_1"/>
    <property type="match status" value="1"/>
</dbReference>
<dbReference type="AlphaFoldDB" id="A0A3G1KN05"/>
<dbReference type="Pfam" id="PF00920">
    <property type="entry name" value="ILVD_EDD_N"/>
    <property type="match status" value="1"/>
</dbReference>
<dbReference type="GO" id="GO:0005829">
    <property type="term" value="C:cytosol"/>
    <property type="evidence" value="ECO:0007669"/>
    <property type="project" value="TreeGrafter"/>
</dbReference>
<dbReference type="SUPFAM" id="SSF143975">
    <property type="entry name" value="IlvD/EDD N-terminal domain-like"/>
    <property type="match status" value="1"/>
</dbReference>
<feature type="domain" description="Dihydroxy-acid/6-phosphogluconate dehydratase C-terminal" evidence="9">
    <location>
        <begin position="351"/>
        <end position="544"/>
    </location>
</feature>
<dbReference type="InterPro" id="IPR000581">
    <property type="entry name" value="ILV_EDD_N"/>
</dbReference>
<evidence type="ECO:0008006" key="12">
    <source>
        <dbReference type="Google" id="ProtNLM"/>
    </source>
</evidence>
<evidence type="ECO:0000256" key="1">
    <source>
        <dbReference type="ARBA" id="ARBA00006486"/>
    </source>
</evidence>
<dbReference type="Pfam" id="PF24877">
    <property type="entry name" value="ILV_EDD_C"/>
    <property type="match status" value="1"/>
</dbReference>
<evidence type="ECO:0000256" key="4">
    <source>
        <dbReference type="ARBA" id="ARBA00023004"/>
    </source>
</evidence>
<evidence type="ECO:0000256" key="7">
    <source>
        <dbReference type="ARBA" id="ARBA00023304"/>
    </source>
</evidence>
<evidence type="ECO:0000256" key="2">
    <source>
        <dbReference type="ARBA" id="ARBA00022714"/>
    </source>
</evidence>
<dbReference type="FunFam" id="3.50.30.80:FF:000001">
    <property type="entry name" value="Dihydroxy-acid dehydratase"/>
    <property type="match status" value="1"/>
</dbReference>
<sequence>MNKIENWRSLRRELLFYSMGYTKSTARKPLIAIVNSWSELNPGHYHLRELAAAAKRGVWQAGGTPLEFNTVSICDGFALDKRYNLPFRDLIAFTIEMSLRAHEFDGAVFLTTCDKNVPAHLMAAARVNLPSIFVTGGPMLPGRFQGKDIVCCTDGRPMFGKYMTGELNEEDFQEFCLASHGSVGACGMMGTANTMQCLVEGLGMSLPGCATSHAVSPSKYRLAEESGRQIMELVARKITASAVMTKEAFDNAIRLFMALGGSTNGILHLLAIAKEAGCSLQLENFESISNETPFLCNVRPSGKYTLRDFDEAGGIPVMMKHLEPLLNTEVMTVTGKALKDNLANIRPKSNDVISGLNDPLSNNGGITILKGNLAPGGAVVKRTAFPKNRFIHKGRARVFDSLIKVEEGLENGTITLDQSEVLIIRYTGPKGGPGMPELHISPIFHAKGLQDMVIVTDGRTSGSTKGAMILHVVPEAADHGPIAAVQDGDMIELNVYDHRINVLIPEEEILNRLHSLGDFKEENDSFSTGWMRLYQAMVSSASEGTIMSVDNEK</sequence>
<dbReference type="InterPro" id="IPR037237">
    <property type="entry name" value="IlvD/EDD_N"/>
</dbReference>
<dbReference type="RefSeq" id="WP_148132629.1">
    <property type="nucleotide sequence ID" value="NZ_CP017634.1"/>
</dbReference>